<evidence type="ECO:0000256" key="6">
    <source>
        <dbReference type="ARBA" id="ARBA00022801"/>
    </source>
</evidence>
<dbReference type="EMBL" id="JASPKY010001348">
    <property type="protein sequence ID" value="KAK9674986.1"/>
    <property type="molecule type" value="Genomic_DNA"/>
</dbReference>
<evidence type="ECO:0000256" key="7">
    <source>
        <dbReference type="ARBA" id="ARBA00023242"/>
    </source>
</evidence>
<sequence length="372" mass="43626">MLDNFESSLDEENINYGLITKLQCKINPRQKETPRCVGYYETIIPRYLLEDFQRNFRLTPAAFEALCAQLIPIMREGYTTGRPLYKPEKKFLATIWLLATPDSYRYDINISLCISSVGTQFDIGSVSDARIFRNSYIFRQVQDNPGNFFNNTFILGDKAYPLLNWCIPPYIERQRLTPAQSHFNKAHAKTRQVVERSFALLFGRFRRLQYLNMNRLDLIPTTILACCVLHNICLNYEDIFIENYIEEGLPFFQQHMQHDPHRIPEINPNEPSDEAFPLRRNLMRPYPHKGATEKQAIFNYILSGGRRTIENAFGILASRWQILRKPIIGHPKTVDSILKAVTILHNFLRITRQIDVFIQEIRMSTRKTKWVK</sequence>
<evidence type="ECO:0000256" key="3">
    <source>
        <dbReference type="ARBA" id="ARBA00006958"/>
    </source>
</evidence>
<reference evidence="9 10" key="1">
    <citation type="journal article" date="2024" name="BMC Genomics">
        <title>De novo assembly and annotation of Popillia japonica's genome with initial clues to its potential as an invasive pest.</title>
        <authorList>
            <person name="Cucini C."/>
            <person name="Boschi S."/>
            <person name="Funari R."/>
            <person name="Cardaioli E."/>
            <person name="Iannotti N."/>
            <person name="Marturano G."/>
            <person name="Paoli F."/>
            <person name="Bruttini M."/>
            <person name="Carapelli A."/>
            <person name="Frati F."/>
            <person name="Nardi F."/>
        </authorList>
    </citation>
    <scope>NUCLEOTIDE SEQUENCE [LARGE SCALE GENOMIC DNA]</scope>
    <source>
        <strain evidence="9">DMR45628</strain>
    </source>
</reference>
<dbReference type="GO" id="GO:0046872">
    <property type="term" value="F:metal ion binding"/>
    <property type="evidence" value="ECO:0007669"/>
    <property type="project" value="UniProtKB-KW"/>
</dbReference>
<evidence type="ECO:0000256" key="4">
    <source>
        <dbReference type="ARBA" id="ARBA00022722"/>
    </source>
</evidence>
<dbReference type="GO" id="GO:0005634">
    <property type="term" value="C:nucleus"/>
    <property type="evidence" value="ECO:0007669"/>
    <property type="project" value="UniProtKB-SubCell"/>
</dbReference>
<evidence type="ECO:0000313" key="9">
    <source>
        <dbReference type="EMBL" id="KAK9674986.1"/>
    </source>
</evidence>
<dbReference type="PANTHER" id="PTHR22930">
    <property type="match status" value="1"/>
</dbReference>
<dbReference type="InterPro" id="IPR027806">
    <property type="entry name" value="HARBI1_dom"/>
</dbReference>
<evidence type="ECO:0000313" key="10">
    <source>
        <dbReference type="Proteomes" id="UP001458880"/>
    </source>
</evidence>
<feature type="domain" description="DDE Tnp4" evidence="8">
    <location>
        <begin position="273"/>
        <end position="346"/>
    </location>
</feature>
<evidence type="ECO:0000259" key="8">
    <source>
        <dbReference type="Pfam" id="PF13359"/>
    </source>
</evidence>
<protein>
    <submittedName>
        <fullName evidence="9">DDE superfamily endonuclease</fullName>
    </submittedName>
</protein>
<accession>A0AAW1HFF3</accession>
<comment type="caution">
    <text evidence="9">The sequence shown here is derived from an EMBL/GenBank/DDBJ whole genome shotgun (WGS) entry which is preliminary data.</text>
</comment>
<proteinExistence type="inferred from homology"/>
<dbReference type="Proteomes" id="UP001458880">
    <property type="component" value="Unassembled WGS sequence"/>
</dbReference>
<keyword evidence="9" id="KW-0255">Endonuclease</keyword>
<dbReference type="GO" id="GO:0004519">
    <property type="term" value="F:endonuclease activity"/>
    <property type="evidence" value="ECO:0007669"/>
    <property type="project" value="UniProtKB-KW"/>
</dbReference>
<dbReference type="Pfam" id="PF13359">
    <property type="entry name" value="DDE_Tnp_4"/>
    <property type="match status" value="2"/>
</dbReference>
<gene>
    <name evidence="9" type="ORF">QE152_g40732</name>
</gene>
<keyword evidence="6" id="KW-0378">Hydrolase</keyword>
<evidence type="ECO:0000256" key="2">
    <source>
        <dbReference type="ARBA" id="ARBA00004123"/>
    </source>
</evidence>
<dbReference type="AlphaFoldDB" id="A0AAW1HFF3"/>
<evidence type="ECO:0000256" key="5">
    <source>
        <dbReference type="ARBA" id="ARBA00022723"/>
    </source>
</evidence>
<comment type="cofactor">
    <cofactor evidence="1">
        <name>a divalent metal cation</name>
        <dbReference type="ChEBI" id="CHEBI:60240"/>
    </cofactor>
</comment>
<dbReference type="PANTHER" id="PTHR22930:SF85">
    <property type="entry name" value="GH03217P-RELATED"/>
    <property type="match status" value="1"/>
</dbReference>
<comment type="subcellular location">
    <subcellularLocation>
        <location evidence="2">Nucleus</location>
    </subcellularLocation>
</comment>
<keyword evidence="5" id="KW-0479">Metal-binding</keyword>
<comment type="similarity">
    <text evidence="3">Belongs to the HARBI1 family.</text>
</comment>
<organism evidence="9 10">
    <name type="scientific">Popillia japonica</name>
    <name type="common">Japanese beetle</name>
    <dbReference type="NCBI Taxonomy" id="7064"/>
    <lineage>
        <taxon>Eukaryota</taxon>
        <taxon>Metazoa</taxon>
        <taxon>Ecdysozoa</taxon>
        <taxon>Arthropoda</taxon>
        <taxon>Hexapoda</taxon>
        <taxon>Insecta</taxon>
        <taxon>Pterygota</taxon>
        <taxon>Neoptera</taxon>
        <taxon>Endopterygota</taxon>
        <taxon>Coleoptera</taxon>
        <taxon>Polyphaga</taxon>
        <taxon>Scarabaeiformia</taxon>
        <taxon>Scarabaeidae</taxon>
        <taxon>Rutelinae</taxon>
        <taxon>Popillia</taxon>
    </lineage>
</organism>
<evidence type="ECO:0000256" key="1">
    <source>
        <dbReference type="ARBA" id="ARBA00001968"/>
    </source>
</evidence>
<dbReference type="GO" id="GO:0016787">
    <property type="term" value="F:hydrolase activity"/>
    <property type="evidence" value="ECO:0007669"/>
    <property type="project" value="UniProtKB-KW"/>
</dbReference>
<keyword evidence="4" id="KW-0540">Nuclease</keyword>
<keyword evidence="10" id="KW-1185">Reference proteome</keyword>
<feature type="domain" description="DDE Tnp4" evidence="8">
    <location>
        <begin position="123"/>
        <end position="231"/>
    </location>
</feature>
<name>A0AAW1HFF3_POPJA</name>
<keyword evidence="7" id="KW-0539">Nucleus</keyword>
<dbReference type="InterPro" id="IPR045249">
    <property type="entry name" value="HARBI1-like"/>
</dbReference>